<dbReference type="GO" id="GO:0032357">
    <property type="term" value="F:oxidized purine DNA binding"/>
    <property type="evidence" value="ECO:0007669"/>
    <property type="project" value="TreeGrafter"/>
</dbReference>
<evidence type="ECO:0000256" key="8">
    <source>
        <dbReference type="ARBA" id="ARBA00022801"/>
    </source>
</evidence>
<dbReference type="Pfam" id="PF00730">
    <property type="entry name" value="HhH-GPD"/>
    <property type="match status" value="1"/>
</dbReference>
<dbReference type="Proteomes" id="UP000617426">
    <property type="component" value="Unassembled WGS sequence"/>
</dbReference>
<name>A0A923IYL9_9ACTO</name>
<dbReference type="InterPro" id="IPR023170">
    <property type="entry name" value="HhH_base_excis_C"/>
</dbReference>
<evidence type="ECO:0000256" key="2">
    <source>
        <dbReference type="ARBA" id="ARBA00001966"/>
    </source>
</evidence>
<dbReference type="EC" id="3.2.2.31" evidence="4"/>
<comment type="catalytic activity">
    <reaction evidence="1">
        <text>Hydrolyzes free adenine bases from 7,8-dihydro-8-oxoguanine:adenine mismatched double-stranded DNA, leaving an apurinic site.</text>
        <dbReference type="EC" id="3.2.2.31"/>
    </reaction>
</comment>
<evidence type="ECO:0000256" key="9">
    <source>
        <dbReference type="ARBA" id="ARBA00023004"/>
    </source>
</evidence>
<dbReference type="Gene3D" id="1.10.340.30">
    <property type="entry name" value="Hypothetical protein, domain 2"/>
    <property type="match status" value="1"/>
</dbReference>
<evidence type="ECO:0000313" key="14">
    <source>
        <dbReference type="EMBL" id="MBB6335648.1"/>
    </source>
</evidence>
<comment type="similarity">
    <text evidence="3">Belongs to the Nth/MutY family.</text>
</comment>
<dbReference type="GO" id="GO:0035485">
    <property type="term" value="F:adenine/guanine mispair binding"/>
    <property type="evidence" value="ECO:0007669"/>
    <property type="project" value="TreeGrafter"/>
</dbReference>
<gene>
    <name evidence="14" type="ORF">HD592_002213</name>
</gene>
<evidence type="ECO:0000256" key="1">
    <source>
        <dbReference type="ARBA" id="ARBA00000843"/>
    </source>
</evidence>
<evidence type="ECO:0000313" key="15">
    <source>
        <dbReference type="Proteomes" id="UP000617426"/>
    </source>
</evidence>
<dbReference type="CDD" id="cd00056">
    <property type="entry name" value="ENDO3c"/>
    <property type="match status" value="1"/>
</dbReference>
<dbReference type="PANTHER" id="PTHR42944">
    <property type="entry name" value="ADENINE DNA GLYCOSYLASE"/>
    <property type="match status" value="1"/>
</dbReference>
<feature type="domain" description="HhH-GPD" evidence="13">
    <location>
        <begin position="48"/>
        <end position="201"/>
    </location>
</feature>
<evidence type="ECO:0000256" key="4">
    <source>
        <dbReference type="ARBA" id="ARBA00012045"/>
    </source>
</evidence>
<evidence type="ECO:0000256" key="3">
    <source>
        <dbReference type="ARBA" id="ARBA00008343"/>
    </source>
</evidence>
<dbReference type="Gene3D" id="1.10.1670.10">
    <property type="entry name" value="Helix-hairpin-Helix base-excision DNA repair enzymes (C-terminal)"/>
    <property type="match status" value="1"/>
</dbReference>
<dbReference type="GO" id="GO:0000701">
    <property type="term" value="F:purine-specific mismatch base pair DNA N-glycosylase activity"/>
    <property type="evidence" value="ECO:0007669"/>
    <property type="project" value="UniProtKB-EC"/>
</dbReference>
<reference evidence="14" key="1">
    <citation type="submission" date="2020-08" db="EMBL/GenBank/DDBJ databases">
        <title>Sequencing the genomes of 1000 actinobacteria strains.</title>
        <authorList>
            <person name="Klenk H.-P."/>
        </authorList>
    </citation>
    <scope>NUCLEOTIDE SEQUENCE</scope>
    <source>
        <strain evidence="14">DSM 10695</strain>
    </source>
</reference>
<keyword evidence="9" id="KW-0408">Iron</keyword>
<evidence type="ECO:0000256" key="6">
    <source>
        <dbReference type="ARBA" id="ARBA00022723"/>
    </source>
</evidence>
<dbReference type="Pfam" id="PF00633">
    <property type="entry name" value="HHH"/>
    <property type="match status" value="1"/>
</dbReference>
<evidence type="ECO:0000256" key="5">
    <source>
        <dbReference type="ARBA" id="ARBA00022023"/>
    </source>
</evidence>
<dbReference type="SUPFAM" id="SSF48150">
    <property type="entry name" value="DNA-glycosylase"/>
    <property type="match status" value="1"/>
</dbReference>
<dbReference type="PANTHER" id="PTHR42944:SF1">
    <property type="entry name" value="ADENINE DNA GLYCOSYLASE"/>
    <property type="match status" value="1"/>
</dbReference>
<dbReference type="InterPro" id="IPR011257">
    <property type="entry name" value="DNA_glycosylase"/>
</dbReference>
<sequence length="312" mass="33936">MNDSPLPASPAPDEVRGALVRWFRTNRRDLPMRAEGVSPWGTLVGEVMSQQTPMPRVQPFWRRWMELWPTPQDLAAASPAEVLVEWGALGYPSRALRLRECAIAIAGRPGGRVPADYEELCSLPGIGPYTASALVSFQFHGRIAVLDTNIRRVLLRVFAGEERPASSSPSKAERALADSLLPEDGAECAQWNVAVMEFGALVCTQKSPSCADCPIAEHCAWTRAGRPASASKLRTQAWKGTDRQARGRVLALLRERHALGDPSRTAITRARALEAARLPDADPEQAPRILDALLTDGLVVVGEDSLIRLPGA</sequence>
<proteinExistence type="inferred from homology"/>
<evidence type="ECO:0000256" key="11">
    <source>
        <dbReference type="ARBA" id="ARBA00023204"/>
    </source>
</evidence>
<dbReference type="InterPro" id="IPR044298">
    <property type="entry name" value="MIG/MutY"/>
</dbReference>
<evidence type="ECO:0000256" key="10">
    <source>
        <dbReference type="ARBA" id="ARBA00023014"/>
    </source>
</evidence>
<comment type="cofactor">
    <cofactor evidence="2">
        <name>[4Fe-4S] cluster</name>
        <dbReference type="ChEBI" id="CHEBI:49883"/>
    </cofactor>
</comment>
<dbReference type="GO" id="GO:0051536">
    <property type="term" value="F:iron-sulfur cluster binding"/>
    <property type="evidence" value="ECO:0007669"/>
    <property type="project" value="UniProtKB-KW"/>
</dbReference>
<organism evidence="14 15">
    <name type="scientific">Schaalia hyovaginalis</name>
    <dbReference type="NCBI Taxonomy" id="29316"/>
    <lineage>
        <taxon>Bacteria</taxon>
        <taxon>Bacillati</taxon>
        <taxon>Actinomycetota</taxon>
        <taxon>Actinomycetes</taxon>
        <taxon>Actinomycetales</taxon>
        <taxon>Actinomycetaceae</taxon>
        <taxon>Schaalia</taxon>
    </lineage>
</organism>
<keyword evidence="12 14" id="KW-0326">Glycosidase</keyword>
<keyword evidence="11" id="KW-0234">DNA repair</keyword>
<dbReference type="InterPro" id="IPR000445">
    <property type="entry name" value="HhH_motif"/>
</dbReference>
<evidence type="ECO:0000259" key="13">
    <source>
        <dbReference type="SMART" id="SM00478"/>
    </source>
</evidence>
<comment type="caution">
    <text evidence="14">The sequence shown here is derived from an EMBL/GenBank/DDBJ whole genome shotgun (WGS) entry which is preliminary data.</text>
</comment>
<dbReference type="GO" id="GO:0006298">
    <property type="term" value="P:mismatch repair"/>
    <property type="evidence" value="ECO:0007669"/>
    <property type="project" value="TreeGrafter"/>
</dbReference>
<dbReference type="GO" id="GO:0046872">
    <property type="term" value="F:metal ion binding"/>
    <property type="evidence" value="ECO:0007669"/>
    <property type="project" value="UniProtKB-KW"/>
</dbReference>
<dbReference type="GO" id="GO:0006284">
    <property type="term" value="P:base-excision repair"/>
    <property type="evidence" value="ECO:0007669"/>
    <property type="project" value="InterPro"/>
</dbReference>
<dbReference type="InterPro" id="IPR003265">
    <property type="entry name" value="HhH-GPD_domain"/>
</dbReference>
<keyword evidence="8 14" id="KW-0378">Hydrolase</keyword>
<keyword evidence="7" id="KW-0227">DNA damage</keyword>
<accession>A0A923IYL9</accession>
<keyword evidence="10" id="KW-0411">Iron-sulfur</keyword>
<dbReference type="SMART" id="SM00478">
    <property type="entry name" value="ENDO3c"/>
    <property type="match status" value="1"/>
</dbReference>
<evidence type="ECO:0000256" key="7">
    <source>
        <dbReference type="ARBA" id="ARBA00022763"/>
    </source>
</evidence>
<evidence type="ECO:0000256" key="12">
    <source>
        <dbReference type="ARBA" id="ARBA00023295"/>
    </source>
</evidence>
<keyword evidence="6" id="KW-0479">Metal-binding</keyword>
<dbReference type="EMBL" id="JACHMK010000001">
    <property type="protein sequence ID" value="MBB6335648.1"/>
    <property type="molecule type" value="Genomic_DNA"/>
</dbReference>
<keyword evidence="15" id="KW-1185">Reference proteome</keyword>
<protein>
    <recommendedName>
        <fullName evidence="5">Adenine DNA glycosylase</fullName>
        <ecNumber evidence="4">3.2.2.31</ecNumber>
    </recommendedName>
</protein>
<dbReference type="AlphaFoldDB" id="A0A923IYL9"/>
<dbReference type="GO" id="GO:0034039">
    <property type="term" value="F:8-oxo-7,8-dihydroguanine DNA N-glycosylase activity"/>
    <property type="evidence" value="ECO:0007669"/>
    <property type="project" value="TreeGrafter"/>
</dbReference>